<dbReference type="EMBL" id="ML121549">
    <property type="protein sequence ID" value="RPB22782.1"/>
    <property type="molecule type" value="Genomic_DNA"/>
</dbReference>
<dbReference type="EMBL" id="ML121549">
    <property type="protein sequence ID" value="RPB22780.1"/>
    <property type="molecule type" value="Genomic_DNA"/>
</dbReference>
<dbReference type="EMBL" id="ML121533">
    <property type="protein sequence ID" value="RPB26624.1"/>
    <property type="molecule type" value="Genomic_DNA"/>
</dbReference>
<protein>
    <submittedName>
        <fullName evidence="3">Uncharacterized protein</fullName>
    </submittedName>
</protein>
<keyword evidence="4" id="KW-1185">Reference proteome</keyword>
<dbReference type="OrthoDB" id="5481451at2759"/>
<evidence type="ECO:0000313" key="4">
    <source>
        <dbReference type="Proteomes" id="UP000267821"/>
    </source>
</evidence>
<gene>
    <name evidence="3" type="ORF">L211DRAFT_834969</name>
    <name evidence="1" type="ORF">L211DRAFT_839170</name>
    <name evidence="2" type="ORF">L211DRAFT_839172</name>
</gene>
<evidence type="ECO:0000313" key="1">
    <source>
        <dbReference type="EMBL" id="RPB22780.1"/>
    </source>
</evidence>
<dbReference type="AlphaFoldDB" id="A0A3N4LUN1"/>
<accession>A0A3N4LUN1</accession>
<proteinExistence type="predicted"/>
<dbReference type="Proteomes" id="UP000267821">
    <property type="component" value="Unassembled WGS sequence"/>
</dbReference>
<name>A0A3N4LUN1_9PEZI</name>
<evidence type="ECO:0000313" key="3">
    <source>
        <dbReference type="EMBL" id="RPB26624.1"/>
    </source>
</evidence>
<sequence length="179" mass="20938">MTTFGLFSNDPNRPHFWFHDWLPGFDRRTEIEDWIELNIPATWIQNNFPTEVGPVSRRKYENLSPLERKARLEAYNAHYKDAADRKNRQNAHDLYKMGQADACVQALRAGDSQADAALNFPCEEEILNNRVLWDKLKARLFTKQARHNLLKQAKNMHSIDREDLHERLEADGVLVVDQP</sequence>
<organism evidence="3 4">
    <name type="scientific">Terfezia boudieri ATCC MYA-4762</name>
    <dbReference type="NCBI Taxonomy" id="1051890"/>
    <lineage>
        <taxon>Eukaryota</taxon>
        <taxon>Fungi</taxon>
        <taxon>Dikarya</taxon>
        <taxon>Ascomycota</taxon>
        <taxon>Pezizomycotina</taxon>
        <taxon>Pezizomycetes</taxon>
        <taxon>Pezizales</taxon>
        <taxon>Pezizaceae</taxon>
        <taxon>Terfezia</taxon>
    </lineage>
</organism>
<reference evidence="3 4" key="1">
    <citation type="journal article" date="2018" name="Nat. Ecol. Evol.">
        <title>Pezizomycetes genomes reveal the molecular basis of ectomycorrhizal truffle lifestyle.</title>
        <authorList>
            <person name="Murat C."/>
            <person name="Payen T."/>
            <person name="Noel B."/>
            <person name="Kuo A."/>
            <person name="Morin E."/>
            <person name="Chen J."/>
            <person name="Kohler A."/>
            <person name="Krizsan K."/>
            <person name="Balestrini R."/>
            <person name="Da Silva C."/>
            <person name="Montanini B."/>
            <person name="Hainaut M."/>
            <person name="Levati E."/>
            <person name="Barry K.W."/>
            <person name="Belfiori B."/>
            <person name="Cichocki N."/>
            <person name="Clum A."/>
            <person name="Dockter R.B."/>
            <person name="Fauchery L."/>
            <person name="Guy J."/>
            <person name="Iotti M."/>
            <person name="Le Tacon F."/>
            <person name="Lindquist E.A."/>
            <person name="Lipzen A."/>
            <person name="Malagnac F."/>
            <person name="Mello A."/>
            <person name="Molinier V."/>
            <person name="Miyauchi S."/>
            <person name="Poulain J."/>
            <person name="Riccioni C."/>
            <person name="Rubini A."/>
            <person name="Sitrit Y."/>
            <person name="Splivallo R."/>
            <person name="Traeger S."/>
            <person name="Wang M."/>
            <person name="Zifcakova L."/>
            <person name="Wipf D."/>
            <person name="Zambonelli A."/>
            <person name="Paolocci F."/>
            <person name="Nowrousian M."/>
            <person name="Ottonello S."/>
            <person name="Baldrian P."/>
            <person name="Spatafora J.W."/>
            <person name="Henrissat B."/>
            <person name="Nagy L.G."/>
            <person name="Aury J.M."/>
            <person name="Wincker P."/>
            <person name="Grigoriev I.V."/>
            <person name="Bonfante P."/>
            <person name="Martin F.M."/>
        </authorList>
    </citation>
    <scope>NUCLEOTIDE SEQUENCE [LARGE SCALE GENOMIC DNA]</scope>
    <source>
        <strain evidence="3 4">ATCC MYA-4762</strain>
    </source>
</reference>
<evidence type="ECO:0000313" key="2">
    <source>
        <dbReference type="EMBL" id="RPB22782.1"/>
    </source>
</evidence>